<keyword evidence="7 17" id="KW-0732">Signal</keyword>
<comment type="catalytic activity">
    <reaction evidence="15">
        <text>(2R)-2,3-bisphosphoglycerate + H2O = (2R)-2-phosphoglycerate + phosphate</text>
        <dbReference type="Rhea" id="RHEA:27381"/>
        <dbReference type="ChEBI" id="CHEBI:15377"/>
        <dbReference type="ChEBI" id="CHEBI:43474"/>
        <dbReference type="ChEBI" id="CHEBI:58248"/>
        <dbReference type="ChEBI" id="CHEBI:58289"/>
        <dbReference type="EC" id="3.1.3.80"/>
    </reaction>
    <physiologicalReaction direction="left-to-right" evidence="15">
        <dbReference type="Rhea" id="RHEA:27382"/>
    </physiologicalReaction>
</comment>
<dbReference type="GO" id="GO:0034417">
    <property type="term" value="F:bisphosphoglycerate 3-phosphatase activity"/>
    <property type="evidence" value="ECO:0007669"/>
    <property type="project" value="UniProtKB-EC"/>
</dbReference>
<dbReference type="Proteomes" id="UP001633002">
    <property type="component" value="Unassembled WGS sequence"/>
</dbReference>
<keyword evidence="10" id="KW-0325">Glycoprotein</keyword>
<evidence type="ECO:0000256" key="14">
    <source>
        <dbReference type="ARBA" id="ARBA00043691"/>
    </source>
</evidence>
<dbReference type="InterPro" id="IPR016274">
    <property type="entry name" value="Histidine_acid_Pase_euk"/>
</dbReference>
<evidence type="ECO:0000256" key="10">
    <source>
        <dbReference type="ARBA" id="ARBA00023180"/>
    </source>
</evidence>
<comment type="catalytic activity">
    <reaction evidence="14">
        <text>1D-myo-inositol hexakisphosphate + H2O = 1D-myo-inositol 1,2,4,5,6-pentakisphosphate + phosphate</text>
        <dbReference type="Rhea" id="RHEA:16989"/>
        <dbReference type="ChEBI" id="CHEBI:15377"/>
        <dbReference type="ChEBI" id="CHEBI:43474"/>
        <dbReference type="ChEBI" id="CHEBI:57798"/>
        <dbReference type="ChEBI" id="CHEBI:58130"/>
        <dbReference type="EC" id="3.1.3.62"/>
    </reaction>
    <physiologicalReaction direction="left-to-right" evidence="14">
        <dbReference type="Rhea" id="RHEA:16990"/>
    </physiologicalReaction>
</comment>
<accession>A0ABD3IDQ1</accession>
<organism evidence="18 19">
    <name type="scientific">Riccia sorocarpa</name>
    <dbReference type="NCBI Taxonomy" id="122646"/>
    <lineage>
        <taxon>Eukaryota</taxon>
        <taxon>Viridiplantae</taxon>
        <taxon>Streptophyta</taxon>
        <taxon>Embryophyta</taxon>
        <taxon>Marchantiophyta</taxon>
        <taxon>Marchantiopsida</taxon>
        <taxon>Marchantiidae</taxon>
        <taxon>Marchantiales</taxon>
        <taxon>Ricciaceae</taxon>
        <taxon>Riccia</taxon>
    </lineage>
</organism>
<gene>
    <name evidence="18" type="ORF">R1sor_019865</name>
</gene>
<evidence type="ECO:0000256" key="9">
    <source>
        <dbReference type="ARBA" id="ARBA00023136"/>
    </source>
</evidence>
<keyword evidence="6" id="KW-1003">Cell membrane</keyword>
<evidence type="ECO:0000313" key="18">
    <source>
        <dbReference type="EMBL" id="KAL3701843.1"/>
    </source>
</evidence>
<comment type="subcellular location">
    <subcellularLocation>
        <location evidence="1">Cell membrane</location>
    </subcellularLocation>
</comment>
<dbReference type="InterPro" id="IPR000560">
    <property type="entry name" value="His_Pase_clade-2"/>
</dbReference>
<evidence type="ECO:0000256" key="5">
    <source>
        <dbReference type="ARBA" id="ARBA00018097"/>
    </source>
</evidence>
<evidence type="ECO:0000256" key="4">
    <source>
        <dbReference type="ARBA" id="ARBA00013040"/>
    </source>
</evidence>
<feature type="disulfide bond" evidence="16">
    <location>
        <begin position="63"/>
        <end position="406"/>
    </location>
</feature>
<feature type="chain" id="PRO_5044752797" description="Multiple inositol polyphosphate phosphatase 1" evidence="17">
    <location>
        <begin position="26"/>
        <end position="517"/>
    </location>
</feature>
<comment type="catalytic activity">
    <reaction evidence="12">
        <text>1D-myo-inositol 1,2,5,6-tetrakisphosphate + H2O = 1D-myo-inositol 1,2,6-trisphosphate + phosphate</text>
        <dbReference type="Rhea" id="RHEA:77119"/>
        <dbReference type="ChEBI" id="CHEBI:15377"/>
        <dbReference type="ChEBI" id="CHEBI:43474"/>
        <dbReference type="ChEBI" id="CHEBI:195535"/>
        <dbReference type="ChEBI" id="CHEBI:195537"/>
        <dbReference type="EC" id="3.1.3.62"/>
    </reaction>
    <physiologicalReaction direction="left-to-right" evidence="12">
        <dbReference type="Rhea" id="RHEA:77120"/>
    </physiologicalReaction>
</comment>
<dbReference type="PANTHER" id="PTHR20963:SF8">
    <property type="entry name" value="MULTIPLE INOSITOL POLYPHOSPHATE PHOSPHATASE 1"/>
    <property type="match status" value="1"/>
</dbReference>
<evidence type="ECO:0000256" key="8">
    <source>
        <dbReference type="ARBA" id="ARBA00022801"/>
    </source>
</evidence>
<dbReference type="CDD" id="cd07061">
    <property type="entry name" value="HP_HAP_like"/>
    <property type="match status" value="1"/>
</dbReference>
<keyword evidence="8" id="KW-0378">Hydrolase</keyword>
<dbReference type="EC" id="3.1.3.62" evidence="4"/>
<evidence type="ECO:0000256" key="16">
    <source>
        <dbReference type="PIRSR" id="PIRSR000894-2"/>
    </source>
</evidence>
<comment type="similarity">
    <text evidence="2">Belongs to the histidine acid phosphatase family. MINPP1 subfamily.</text>
</comment>
<evidence type="ECO:0000256" key="1">
    <source>
        <dbReference type="ARBA" id="ARBA00004236"/>
    </source>
</evidence>
<protein>
    <recommendedName>
        <fullName evidence="5">Multiple inositol polyphosphate phosphatase 1</fullName>
        <ecNumber evidence="4">3.1.3.62</ecNumber>
        <ecNumber evidence="3">3.1.3.80</ecNumber>
    </recommendedName>
    <alternativeName>
        <fullName evidence="11">2,3-bisphosphoglycerate 3-phosphatase</fullName>
    </alternativeName>
</protein>
<dbReference type="EMBL" id="JBJQOH010000001">
    <property type="protein sequence ID" value="KAL3701843.1"/>
    <property type="molecule type" value="Genomic_DNA"/>
</dbReference>
<evidence type="ECO:0000256" key="11">
    <source>
        <dbReference type="ARBA" id="ARBA00031642"/>
    </source>
</evidence>
<feature type="disulfide bond" evidence="16">
    <location>
        <begin position="264"/>
        <end position="278"/>
    </location>
</feature>
<dbReference type="PANTHER" id="PTHR20963">
    <property type="entry name" value="MULTIPLE INOSITOL POLYPHOSPHATE PHOSPHATASE-RELATED"/>
    <property type="match status" value="1"/>
</dbReference>
<dbReference type="Pfam" id="PF00328">
    <property type="entry name" value="His_Phos_2"/>
    <property type="match status" value="1"/>
</dbReference>
<dbReference type="PROSITE" id="PS51257">
    <property type="entry name" value="PROKAR_LIPOPROTEIN"/>
    <property type="match status" value="1"/>
</dbReference>
<sequence length="517" mass="57915">MRKESIIACLTVCILIVLNCFVASCAPVGFNVRQHLSTTTRYGAGKQYVEEKLEEVPPLPSQCTPVHLNLVARHGTRAPTVKRIKQMDSLIEKLTKQIEQGPEASFKHPAWLKGFSSPWKGRKYGGELLPEGEEELYGLGKRLRERFPTLFQHDYYPDVYPISATQVARSAASAVAFGMGLFEGKGTLGESKHRAFSVVTDSRSRDIHLRFHESCMAYKASKKLRKPAVEGYQVDVYKQIAADVSSRYDLDLTSEDTEGLWLLCKEEASLLNITDRACELFTPAEVELLEWADDIQAHHLKGYGEAINYQMGVPLLEDVVSSMDRAIAATRGQDGVLVEAARLRIAHAETLIPFTCLLGLFLEGDVKSLQTELSMGHPRRPPHQRVWKGSLVAPFGANTAVVLYKCPGLAEREETGQQIYNETSEYFVQVLHNEKPITMPACDGKNLCPYSEFKGTVAGPHLEKNFETVCRLEVVHTPVNEPWTSRIFTRIARIFHWRSQTSEACVHPSDSQTCKAY</sequence>
<proteinExistence type="inferred from homology"/>
<evidence type="ECO:0000256" key="6">
    <source>
        <dbReference type="ARBA" id="ARBA00022475"/>
    </source>
</evidence>
<evidence type="ECO:0000313" key="19">
    <source>
        <dbReference type="Proteomes" id="UP001633002"/>
    </source>
</evidence>
<dbReference type="SUPFAM" id="SSF53254">
    <property type="entry name" value="Phosphoglycerate mutase-like"/>
    <property type="match status" value="1"/>
</dbReference>
<evidence type="ECO:0000256" key="13">
    <source>
        <dbReference type="ARBA" id="ARBA00043671"/>
    </source>
</evidence>
<dbReference type="AlphaFoldDB" id="A0ABD3IDQ1"/>
<dbReference type="GO" id="GO:0005886">
    <property type="term" value="C:plasma membrane"/>
    <property type="evidence" value="ECO:0007669"/>
    <property type="project" value="UniProtKB-SubCell"/>
</dbReference>
<evidence type="ECO:0000256" key="2">
    <source>
        <dbReference type="ARBA" id="ARBA00008422"/>
    </source>
</evidence>
<evidence type="ECO:0000256" key="17">
    <source>
        <dbReference type="SAM" id="SignalP"/>
    </source>
</evidence>
<dbReference type="EC" id="3.1.3.80" evidence="3"/>
<dbReference type="InterPro" id="IPR029033">
    <property type="entry name" value="His_PPase_superfam"/>
</dbReference>
<evidence type="ECO:0000256" key="3">
    <source>
        <dbReference type="ARBA" id="ARBA00012976"/>
    </source>
</evidence>
<evidence type="ECO:0000256" key="12">
    <source>
        <dbReference type="ARBA" id="ARBA00043668"/>
    </source>
</evidence>
<feature type="signal peptide" evidence="17">
    <location>
        <begin position="1"/>
        <end position="25"/>
    </location>
</feature>
<dbReference type="PIRSF" id="PIRSF000894">
    <property type="entry name" value="Acid_phosphatase"/>
    <property type="match status" value="1"/>
</dbReference>
<comment type="caution">
    <text evidence="18">The sequence shown here is derived from an EMBL/GenBank/DDBJ whole genome shotgun (WGS) entry which is preliminary data.</text>
</comment>
<keyword evidence="19" id="KW-1185">Reference proteome</keyword>
<keyword evidence="9" id="KW-0472">Membrane</keyword>
<name>A0ABD3IDQ1_9MARC</name>
<evidence type="ECO:0000256" key="7">
    <source>
        <dbReference type="ARBA" id="ARBA00022729"/>
    </source>
</evidence>
<comment type="catalytic activity">
    <reaction evidence="13">
        <text>1D-myo-inositol 1,2,4,5,6-pentakisphosphate + H2O = 1D-myo-inositol 1,2,5,6-tetrakisphosphate + phosphate</text>
        <dbReference type="Rhea" id="RHEA:77115"/>
        <dbReference type="ChEBI" id="CHEBI:15377"/>
        <dbReference type="ChEBI" id="CHEBI:43474"/>
        <dbReference type="ChEBI" id="CHEBI:57798"/>
        <dbReference type="ChEBI" id="CHEBI:195535"/>
        <dbReference type="EC" id="3.1.3.62"/>
    </reaction>
    <physiologicalReaction direction="left-to-right" evidence="13">
        <dbReference type="Rhea" id="RHEA:77116"/>
    </physiologicalReaction>
</comment>
<evidence type="ECO:0000256" key="15">
    <source>
        <dbReference type="ARBA" id="ARBA00043832"/>
    </source>
</evidence>
<dbReference type="Gene3D" id="3.40.50.1240">
    <property type="entry name" value="Phosphoglycerate mutase-like"/>
    <property type="match status" value="1"/>
</dbReference>
<keyword evidence="16" id="KW-1015">Disulfide bond</keyword>
<reference evidence="18 19" key="1">
    <citation type="submission" date="2024-09" db="EMBL/GenBank/DDBJ databases">
        <title>Chromosome-scale assembly of Riccia sorocarpa.</title>
        <authorList>
            <person name="Paukszto L."/>
        </authorList>
    </citation>
    <scope>NUCLEOTIDE SEQUENCE [LARGE SCALE GENOMIC DNA]</scope>
    <source>
        <strain evidence="18">LP-2024</strain>
        <tissue evidence="18">Aerial parts of the thallus</tissue>
    </source>
</reference>